<dbReference type="EMBL" id="GDHC01002805">
    <property type="protein sequence ID" value="JAQ15824.1"/>
    <property type="molecule type" value="Transcribed_RNA"/>
</dbReference>
<name>A0A146M7U8_LYGHE</name>
<keyword evidence="1" id="KW-0812">Transmembrane</keyword>
<protein>
    <submittedName>
        <fullName evidence="2">Uncharacterized protein</fullName>
    </submittedName>
</protein>
<feature type="transmembrane region" description="Helical" evidence="1">
    <location>
        <begin position="59"/>
        <end position="78"/>
    </location>
</feature>
<feature type="transmembrane region" description="Helical" evidence="1">
    <location>
        <begin position="90"/>
        <end position="107"/>
    </location>
</feature>
<organism evidence="2">
    <name type="scientific">Lygus hesperus</name>
    <name type="common">Western plant bug</name>
    <dbReference type="NCBI Taxonomy" id="30085"/>
    <lineage>
        <taxon>Eukaryota</taxon>
        <taxon>Metazoa</taxon>
        <taxon>Ecdysozoa</taxon>
        <taxon>Arthropoda</taxon>
        <taxon>Hexapoda</taxon>
        <taxon>Insecta</taxon>
        <taxon>Pterygota</taxon>
        <taxon>Neoptera</taxon>
        <taxon>Paraneoptera</taxon>
        <taxon>Hemiptera</taxon>
        <taxon>Heteroptera</taxon>
        <taxon>Panheteroptera</taxon>
        <taxon>Cimicomorpha</taxon>
        <taxon>Miridae</taxon>
        <taxon>Mirini</taxon>
        <taxon>Lygus</taxon>
    </lineage>
</organism>
<accession>A0A146M7U8</accession>
<dbReference type="AlphaFoldDB" id="A0A146M7U8"/>
<proteinExistence type="predicted"/>
<sequence length="120" mass="11507">MSFASTLAAFAARKVPLTSWSSDSYSSTIAGGAVGTGGADDTSLTADVCDDATAGDCTIVVIIVAGIVSSLVLVNVGLPVSGTETGRGAVVDVATTAAAAAVVWVALPHTGFATSAGGGM</sequence>
<evidence type="ECO:0000313" key="2">
    <source>
        <dbReference type="EMBL" id="JAQ15824.1"/>
    </source>
</evidence>
<keyword evidence="1" id="KW-1133">Transmembrane helix</keyword>
<reference evidence="2" key="1">
    <citation type="journal article" date="2016" name="Gigascience">
        <title>De novo construction of an expanded transcriptome assembly for the western tarnished plant bug, Lygus hesperus.</title>
        <authorList>
            <person name="Tassone E.E."/>
            <person name="Geib S.M."/>
            <person name="Hall B."/>
            <person name="Fabrick J.A."/>
            <person name="Brent C.S."/>
            <person name="Hull J.J."/>
        </authorList>
    </citation>
    <scope>NUCLEOTIDE SEQUENCE</scope>
</reference>
<keyword evidence="1" id="KW-0472">Membrane</keyword>
<evidence type="ECO:0000256" key="1">
    <source>
        <dbReference type="SAM" id="Phobius"/>
    </source>
</evidence>
<gene>
    <name evidence="2" type="ORF">g.6528</name>
</gene>